<feature type="binding site" evidence="3 4">
    <location>
        <position position="152"/>
    </location>
    <ligand>
        <name>Zn(2+)</name>
        <dbReference type="ChEBI" id="CHEBI:29105"/>
    </ligand>
</feature>
<dbReference type="RefSeq" id="WP_284825166.1">
    <property type="nucleotide sequence ID" value="NZ_CP126969.1"/>
</dbReference>
<feature type="binding site" evidence="3 4">
    <location>
        <position position="129"/>
    </location>
    <ligand>
        <name>Zn(2+)</name>
        <dbReference type="ChEBI" id="CHEBI:29105"/>
    </ligand>
</feature>
<feature type="binding site" evidence="3">
    <location>
        <begin position="100"/>
        <end position="103"/>
    </location>
    <ligand>
        <name>NAD(+)</name>
        <dbReference type="ChEBI" id="CHEBI:57540"/>
    </ligand>
</feature>
<evidence type="ECO:0000256" key="3">
    <source>
        <dbReference type="HAMAP-Rule" id="MF_01121"/>
    </source>
</evidence>
<evidence type="ECO:0000256" key="1">
    <source>
        <dbReference type="ARBA" id="ARBA00022679"/>
    </source>
</evidence>
<keyword evidence="3 4" id="KW-0862">Zinc</keyword>
<dbReference type="InterPro" id="IPR026591">
    <property type="entry name" value="Sirtuin_cat_small_dom_sf"/>
</dbReference>
<organism evidence="6 7">
    <name type="scientific">Corynebacterium breve</name>
    <dbReference type="NCBI Taxonomy" id="3049799"/>
    <lineage>
        <taxon>Bacteria</taxon>
        <taxon>Bacillati</taxon>
        <taxon>Actinomycetota</taxon>
        <taxon>Actinomycetes</taxon>
        <taxon>Mycobacteriales</taxon>
        <taxon>Corynebacteriaceae</taxon>
        <taxon>Corynebacterium</taxon>
    </lineage>
</organism>
<keyword evidence="6" id="KW-0012">Acyltransferase</keyword>
<protein>
    <recommendedName>
        <fullName evidence="3">NAD-dependent protein deacylase</fullName>
        <ecNumber evidence="3">2.3.1.286</ecNumber>
    </recommendedName>
    <alternativeName>
        <fullName evidence="3">Regulatory protein SIR2 homolog</fullName>
    </alternativeName>
</protein>
<comment type="subcellular location">
    <subcellularLocation>
        <location evidence="3">Cytoplasm</location>
    </subcellularLocation>
</comment>
<sequence length="245" mass="26812">MNGVDQAKDLAAQARRVEVFTGAGMSADSGIATYRDAQTGVWENVDPQAMASIDAWARDPEPMWAWYLWRAELVRRAEPNAGHRAIAQWTKNAHVTVTTQNIDDLHERAGSEDVVHLHGSLFDFRCAICSRPYKGQIDLPSEPVESMSPPHCPLCDNLIRPGVVWFGEGLPQREWEEAEKRMMEADLVVIVGTSGVVYPAAGLPMVAHQLGIPIIEVTPQRTDLSTIASVVVEGTAAEALPLLVP</sequence>
<comment type="similarity">
    <text evidence="3">Belongs to the sirtuin family. Class III subfamily.</text>
</comment>
<dbReference type="Gene3D" id="3.40.50.1220">
    <property type="entry name" value="TPP-binding domain"/>
    <property type="match status" value="1"/>
</dbReference>
<accession>A0ABY8VET0</accession>
<feature type="binding site" evidence="3 4">
    <location>
        <position position="155"/>
    </location>
    <ligand>
        <name>Zn(2+)</name>
        <dbReference type="ChEBI" id="CHEBI:29105"/>
    </ligand>
</feature>
<dbReference type="InterPro" id="IPR003000">
    <property type="entry name" value="Sirtuin"/>
</dbReference>
<dbReference type="SUPFAM" id="SSF52467">
    <property type="entry name" value="DHS-like NAD/FAD-binding domain"/>
    <property type="match status" value="1"/>
</dbReference>
<comment type="catalytic activity">
    <reaction evidence="3">
        <text>N(6)-succinyl-L-lysyl-[protein] + NAD(+) + H2O = 2''-O-succinyl-ADP-D-ribose + nicotinamide + L-lysyl-[protein]</text>
        <dbReference type="Rhea" id="RHEA:47668"/>
        <dbReference type="Rhea" id="RHEA-COMP:9752"/>
        <dbReference type="Rhea" id="RHEA-COMP:11877"/>
        <dbReference type="ChEBI" id="CHEBI:15377"/>
        <dbReference type="ChEBI" id="CHEBI:17154"/>
        <dbReference type="ChEBI" id="CHEBI:29969"/>
        <dbReference type="ChEBI" id="CHEBI:57540"/>
        <dbReference type="ChEBI" id="CHEBI:87830"/>
        <dbReference type="ChEBI" id="CHEBI:87832"/>
    </reaction>
</comment>
<keyword evidence="7" id="KW-1185">Reference proteome</keyword>
<evidence type="ECO:0000313" key="6">
    <source>
        <dbReference type="EMBL" id="WIM67842.1"/>
    </source>
</evidence>
<dbReference type="GO" id="GO:0034979">
    <property type="term" value="F:NAD-dependent protein lysine deacetylase activity"/>
    <property type="evidence" value="ECO:0007669"/>
    <property type="project" value="UniProtKB-EC"/>
</dbReference>
<feature type="binding site" evidence="3 4">
    <location>
        <position position="126"/>
    </location>
    <ligand>
        <name>Zn(2+)</name>
        <dbReference type="ChEBI" id="CHEBI:29105"/>
    </ligand>
</feature>
<evidence type="ECO:0000259" key="5">
    <source>
        <dbReference type="PROSITE" id="PS50305"/>
    </source>
</evidence>
<comment type="caution">
    <text evidence="3">Lacks conserved residue(s) required for the propagation of feature annotation.</text>
</comment>
<feature type="binding site" evidence="3">
    <location>
        <begin position="192"/>
        <end position="194"/>
    </location>
    <ligand>
        <name>NAD(+)</name>
        <dbReference type="ChEBI" id="CHEBI:57540"/>
    </ligand>
</feature>
<dbReference type="InterPro" id="IPR027546">
    <property type="entry name" value="Sirtuin_class_III"/>
</dbReference>
<comment type="domain">
    <text evidence="3">2 residues (Tyr-67 and Arg-70) present in a large hydrophobic pocket are probably involved in substrate specificity. They are important for desuccinylation activity, but dispensable for deacetylation activity.</text>
</comment>
<keyword evidence="1 6" id="KW-0808">Transferase</keyword>
<dbReference type="PROSITE" id="PS50305">
    <property type="entry name" value="SIRTUIN"/>
    <property type="match status" value="1"/>
</dbReference>
<evidence type="ECO:0000313" key="7">
    <source>
        <dbReference type="Proteomes" id="UP001225598"/>
    </source>
</evidence>
<dbReference type="Pfam" id="PF02146">
    <property type="entry name" value="SIR2"/>
    <property type="match status" value="1"/>
</dbReference>
<comment type="cofactor">
    <cofactor evidence="3">
        <name>Zn(2+)</name>
        <dbReference type="ChEBI" id="CHEBI:29105"/>
    </cofactor>
    <text evidence="3">Binds 1 zinc ion per subunit.</text>
</comment>
<feature type="binding site" evidence="3">
    <location>
        <position position="236"/>
    </location>
    <ligand>
        <name>NAD(+)</name>
        <dbReference type="ChEBI" id="CHEBI:57540"/>
    </ligand>
</feature>
<dbReference type="InterPro" id="IPR026590">
    <property type="entry name" value="Ssirtuin_cat_dom"/>
</dbReference>
<dbReference type="InterPro" id="IPR050134">
    <property type="entry name" value="NAD-dep_sirtuin_deacylases"/>
</dbReference>
<comment type="function">
    <text evidence="3">NAD-dependent lysine deacetylase and desuccinylase that specifically removes acetyl and succinyl groups on target proteins. Modulates the activities of several proteins which are inactive in their acylated form.</text>
</comment>
<reference evidence="6 7" key="1">
    <citation type="submission" date="2023-05" db="EMBL/GenBank/DDBJ databases">
        <title>Corynebacterium suedekumii sp. nov. and Corynebacterium breve sp. nov. isolated from raw cow's milk.</title>
        <authorList>
            <person name="Baer M.K."/>
            <person name="Mehl L."/>
            <person name="Hellmuth R."/>
            <person name="Marke G."/>
            <person name="Lipski A."/>
        </authorList>
    </citation>
    <scope>NUCLEOTIDE SEQUENCE [LARGE SCALE GENOMIC DNA]</scope>
    <source>
        <strain evidence="6 7">R4</strain>
    </source>
</reference>
<name>A0ABY8VET0_9CORY</name>
<dbReference type="PANTHER" id="PTHR11085">
    <property type="entry name" value="NAD-DEPENDENT PROTEIN DEACYLASE SIRTUIN-5, MITOCHONDRIAL-RELATED"/>
    <property type="match status" value="1"/>
</dbReference>
<dbReference type="EC" id="2.3.1.286" evidence="3"/>
<dbReference type="Gene3D" id="3.30.1600.10">
    <property type="entry name" value="SIR2/SIRT2 'Small Domain"/>
    <property type="match status" value="1"/>
</dbReference>
<evidence type="ECO:0000256" key="4">
    <source>
        <dbReference type="PROSITE-ProRule" id="PRU00236"/>
    </source>
</evidence>
<gene>
    <name evidence="3" type="primary">cobB</name>
    <name evidence="6" type="ORF">QP027_00085</name>
</gene>
<feature type="domain" description="Deacetylase sirtuin-type" evidence="5">
    <location>
        <begin position="1"/>
        <end position="245"/>
    </location>
</feature>
<dbReference type="InterPro" id="IPR029035">
    <property type="entry name" value="DHS-like_NAD/FAD-binding_dom"/>
</dbReference>
<dbReference type="EMBL" id="CP126969">
    <property type="protein sequence ID" value="WIM67842.1"/>
    <property type="molecule type" value="Genomic_DNA"/>
</dbReference>
<comment type="catalytic activity">
    <reaction evidence="3">
        <text>N(6)-acetyl-L-lysyl-[protein] + NAD(+) + H2O = 2''-O-acetyl-ADP-D-ribose + nicotinamide + L-lysyl-[protein]</text>
        <dbReference type="Rhea" id="RHEA:43636"/>
        <dbReference type="Rhea" id="RHEA-COMP:9752"/>
        <dbReference type="Rhea" id="RHEA-COMP:10731"/>
        <dbReference type="ChEBI" id="CHEBI:15377"/>
        <dbReference type="ChEBI" id="CHEBI:17154"/>
        <dbReference type="ChEBI" id="CHEBI:29969"/>
        <dbReference type="ChEBI" id="CHEBI:57540"/>
        <dbReference type="ChEBI" id="CHEBI:61930"/>
        <dbReference type="ChEBI" id="CHEBI:83767"/>
        <dbReference type="EC" id="2.3.1.286"/>
    </reaction>
</comment>
<evidence type="ECO:0000256" key="2">
    <source>
        <dbReference type="ARBA" id="ARBA00023027"/>
    </source>
</evidence>
<dbReference type="HAMAP" id="MF_01121">
    <property type="entry name" value="Sirtuin_ClassIII"/>
    <property type="match status" value="1"/>
</dbReference>
<dbReference type="PANTHER" id="PTHR11085:SF4">
    <property type="entry name" value="NAD-DEPENDENT PROTEIN DEACYLASE"/>
    <property type="match status" value="1"/>
</dbReference>
<dbReference type="CDD" id="cd01412">
    <property type="entry name" value="SIRT5_Af1_CobB"/>
    <property type="match status" value="1"/>
</dbReference>
<keyword evidence="3 4" id="KW-0479">Metal-binding</keyword>
<keyword evidence="3" id="KW-0963">Cytoplasm</keyword>
<proteinExistence type="inferred from homology"/>
<feature type="binding site" evidence="3">
    <location>
        <position position="70"/>
    </location>
    <ligand>
        <name>substrate</name>
    </ligand>
</feature>
<keyword evidence="2 3" id="KW-0520">NAD</keyword>
<dbReference type="NCBIfam" id="NF001753">
    <property type="entry name" value="PRK00481.1-3"/>
    <property type="match status" value="1"/>
</dbReference>
<dbReference type="Proteomes" id="UP001225598">
    <property type="component" value="Chromosome"/>
</dbReference>
<feature type="active site" description="Proton acceptor" evidence="3 4">
    <location>
        <position position="118"/>
    </location>
</feature>
<feature type="binding site" evidence="3">
    <location>
        <position position="67"/>
    </location>
    <ligand>
        <name>substrate</name>
    </ligand>
</feature>